<reference evidence="1 2" key="1">
    <citation type="journal article" date="2012" name="J. Bacteriol.">
        <title>Genome Sequence of the Protease-Producing Bacterium Rheinheimera nanhaiensis E407-8T, Isolated from Deep-Sea Sediment of the South China Sea.</title>
        <authorList>
            <person name="Zhang X.-Y."/>
            <person name="Zhang Y.-J."/>
            <person name="Qin Q.-L."/>
            <person name="Xie B.-B."/>
            <person name="Chen X.-L."/>
            <person name="Zhou B.-C."/>
            <person name="Zhang Y.-Z."/>
        </authorList>
    </citation>
    <scope>NUCLEOTIDE SEQUENCE [LARGE SCALE GENOMIC DNA]</scope>
    <source>
        <strain evidence="1 2">E407-8</strain>
    </source>
</reference>
<evidence type="ECO:0000313" key="1">
    <source>
        <dbReference type="EMBL" id="GAB57728.1"/>
    </source>
</evidence>
<organism evidence="1 2">
    <name type="scientific">Rheinheimera nanhaiensis E407-8</name>
    <dbReference type="NCBI Taxonomy" id="562729"/>
    <lineage>
        <taxon>Bacteria</taxon>
        <taxon>Pseudomonadati</taxon>
        <taxon>Pseudomonadota</taxon>
        <taxon>Gammaproteobacteria</taxon>
        <taxon>Chromatiales</taxon>
        <taxon>Chromatiaceae</taxon>
        <taxon>Rheinheimera</taxon>
    </lineage>
</organism>
<protein>
    <submittedName>
        <fullName evidence="1">Uncharacterized protein</fullName>
    </submittedName>
</protein>
<accession>I1DUK0</accession>
<name>I1DUK0_9GAMM</name>
<dbReference type="AlphaFoldDB" id="I1DUK0"/>
<dbReference type="OrthoDB" id="7064300at2"/>
<gene>
    <name evidence="1" type="ORF">RNAN_0697</name>
</gene>
<dbReference type="RefSeq" id="WP_008218758.1">
    <property type="nucleotide sequence ID" value="NZ_BAFK01000003.1"/>
</dbReference>
<dbReference type="Proteomes" id="UP000004374">
    <property type="component" value="Unassembled WGS sequence"/>
</dbReference>
<dbReference type="EMBL" id="BAFK01000003">
    <property type="protein sequence ID" value="GAB57728.1"/>
    <property type="molecule type" value="Genomic_DNA"/>
</dbReference>
<evidence type="ECO:0000313" key="2">
    <source>
        <dbReference type="Proteomes" id="UP000004374"/>
    </source>
</evidence>
<sequence length="166" mass="19117">MNKLLIAITLLPYGLNASDITEAFSYAQTTQAAYETATEYCLQQRKTEISLTSTELNLLTKIPYSEAIVPYLEQRAFLKCVSETKLNYIETLVLLERLNASVKSEEVSRFIRQQKEDNFHLIELEIKLDYMKLPLDVRERLESISSLHAPFDGVKLQELIWPALDN</sequence>
<keyword evidence="2" id="KW-1185">Reference proteome</keyword>
<comment type="caution">
    <text evidence="1">The sequence shown here is derived from an EMBL/GenBank/DDBJ whole genome shotgun (WGS) entry which is preliminary data.</text>
</comment>
<proteinExistence type="predicted"/>